<keyword evidence="4 12" id="KW-1134">Transmembrane beta strand</keyword>
<dbReference type="InterPro" id="IPR010916">
    <property type="entry name" value="TonB_box_CS"/>
</dbReference>
<keyword evidence="3 12" id="KW-0813">Transport</keyword>
<dbReference type="PROSITE" id="PS52016">
    <property type="entry name" value="TONB_DEPENDENT_REC_3"/>
    <property type="match status" value="1"/>
</dbReference>
<dbReference type="PROSITE" id="PS00430">
    <property type="entry name" value="TONB_DEPENDENT_REC_1"/>
    <property type="match status" value="1"/>
</dbReference>
<evidence type="ECO:0000256" key="4">
    <source>
        <dbReference type="ARBA" id="ARBA00022452"/>
    </source>
</evidence>
<dbReference type="InterPro" id="IPR039426">
    <property type="entry name" value="TonB-dep_rcpt-like"/>
</dbReference>
<evidence type="ECO:0000256" key="6">
    <source>
        <dbReference type="ARBA" id="ARBA00022729"/>
    </source>
</evidence>
<dbReference type="EMBL" id="SNYL01000004">
    <property type="protein sequence ID" value="TDQ44069.1"/>
    <property type="molecule type" value="Genomic_DNA"/>
</dbReference>
<name>A0A4R6UFQ9_9BURK</name>
<keyword evidence="18" id="KW-1185">Reference proteome</keyword>
<dbReference type="GO" id="GO:0006811">
    <property type="term" value="P:monoatomic ion transport"/>
    <property type="evidence" value="ECO:0007669"/>
    <property type="project" value="UniProtKB-KW"/>
</dbReference>
<evidence type="ECO:0000256" key="9">
    <source>
        <dbReference type="ARBA" id="ARBA00023136"/>
    </source>
</evidence>
<sequence length="621" mass="67303">MRISVDSARVACVPAAILAGWAGVIVPASAETAQMETVVVTATRVATPLTDLLADVSIIDRAQLEQAGMQSLIDVLANLPGVQVTANGSYRSNSGVFLRGATSSQTILLINGVRVGSATSGGYSLENLPLDRIERVEVLRGAAAALYGPDAVGGVIQVFTREPQDGLMRSATVGAGTDGQRKLGASLQGQTGDWGYSLGASHERAKGINVKLPGASGFNPDTDGFEFSSLDASLRYRVNARHAVSAQVLFSDGEYDFDGAPSPNPLSLNAATARAVAHPRLEQQVLKWTADWTADWTSTLTYGRSQDVSVNRYWRIADGAPAGASRFNTTRTQLVWQNDIRWGRDTLSLIAEQREDEVDSTTLYTVSSRTVRGLAASYAMKGQDWDGLATVRHDRNSQFGSFNTWALSAGYKLSPSLRLVGSMGTTFQAPSFNQLYFPGFGNPELTPQKGRAHEVGLRYQQGATRASAVLYRNRVQGFITPSTNVQSNLAVLEGVTLTWDQSWGATALSVSYDHADPRLKPSNDRVVRVARHVLRTQVSHRQGPWQSYAELRLSSDREDTQWPGRVTLPGYGVLNVGATYHIRPNLSLQARLNNLTDKTYSLANGFTTPGRNFFVSLNWND</sequence>
<dbReference type="InterPro" id="IPR012910">
    <property type="entry name" value="Plug_dom"/>
</dbReference>
<dbReference type="CDD" id="cd01347">
    <property type="entry name" value="ligand_gated_channel"/>
    <property type="match status" value="1"/>
</dbReference>
<keyword evidence="10" id="KW-0675">Receptor</keyword>
<dbReference type="OrthoDB" id="183532at2"/>
<feature type="domain" description="TonB-dependent receptor-like beta-barrel" evidence="15">
    <location>
        <begin position="177"/>
        <end position="595"/>
    </location>
</feature>
<dbReference type="InterPro" id="IPR037066">
    <property type="entry name" value="Plug_dom_sf"/>
</dbReference>
<evidence type="ECO:0000256" key="2">
    <source>
        <dbReference type="ARBA" id="ARBA00009810"/>
    </source>
</evidence>
<comment type="similarity">
    <text evidence="2 12 14">Belongs to the TonB-dependent receptor family.</text>
</comment>
<keyword evidence="11 12" id="KW-0998">Cell outer membrane</keyword>
<keyword evidence="8 13" id="KW-0798">TonB box</keyword>
<gene>
    <name evidence="17" type="ORF">DFR43_104162</name>
</gene>
<evidence type="ECO:0000256" key="3">
    <source>
        <dbReference type="ARBA" id="ARBA00022448"/>
    </source>
</evidence>
<feature type="domain" description="TonB-dependent receptor plug" evidence="16">
    <location>
        <begin position="50"/>
        <end position="155"/>
    </location>
</feature>
<evidence type="ECO:0000256" key="11">
    <source>
        <dbReference type="ARBA" id="ARBA00023237"/>
    </source>
</evidence>
<evidence type="ECO:0000256" key="5">
    <source>
        <dbReference type="ARBA" id="ARBA00022692"/>
    </source>
</evidence>
<evidence type="ECO:0000256" key="8">
    <source>
        <dbReference type="ARBA" id="ARBA00023077"/>
    </source>
</evidence>
<dbReference type="RefSeq" id="WP_133596250.1">
    <property type="nucleotide sequence ID" value="NZ_SNYL01000004.1"/>
</dbReference>
<keyword evidence="9 12" id="KW-0472">Membrane</keyword>
<comment type="subcellular location">
    <subcellularLocation>
        <location evidence="1 12">Cell outer membrane</location>
        <topology evidence="1 12">Multi-pass membrane protein</topology>
    </subcellularLocation>
</comment>
<protein>
    <submittedName>
        <fullName evidence="17">Vitamin B12 transporter</fullName>
    </submittedName>
</protein>
<dbReference type="SUPFAM" id="SSF56935">
    <property type="entry name" value="Porins"/>
    <property type="match status" value="1"/>
</dbReference>
<dbReference type="PANTHER" id="PTHR30069:SF53">
    <property type="entry name" value="COLICIN I RECEPTOR-RELATED"/>
    <property type="match status" value="1"/>
</dbReference>
<evidence type="ECO:0000313" key="17">
    <source>
        <dbReference type="EMBL" id="TDQ44069.1"/>
    </source>
</evidence>
<dbReference type="PANTHER" id="PTHR30069">
    <property type="entry name" value="TONB-DEPENDENT OUTER MEMBRANE RECEPTOR"/>
    <property type="match status" value="1"/>
</dbReference>
<evidence type="ECO:0000256" key="13">
    <source>
        <dbReference type="PROSITE-ProRule" id="PRU10143"/>
    </source>
</evidence>
<comment type="caution">
    <text evidence="17">The sequence shown here is derived from an EMBL/GenBank/DDBJ whole genome shotgun (WGS) entry which is preliminary data.</text>
</comment>
<evidence type="ECO:0000256" key="14">
    <source>
        <dbReference type="RuleBase" id="RU003357"/>
    </source>
</evidence>
<dbReference type="AlphaFoldDB" id="A0A4R6UFQ9"/>
<dbReference type="Proteomes" id="UP000295510">
    <property type="component" value="Unassembled WGS sequence"/>
</dbReference>
<dbReference type="Pfam" id="PF07715">
    <property type="entry name" value="Plug"/>
    <property type="match status" value="1"/>
</dbReference>
<evidence type="ECO:0000256" key="12">
    <source>
        <dbReference type="PROSITE-ProRule" id="PRU01360"/>
    </source>
</evidence>
<accession>A0A4R6UFQ9</accession>
<organism evidence="17 18">
    <name type="scientific">Tepidicella xavieri</name>
    <dbReference type="NCBI Taxonomy" id="360241"/>
    <lineage>
        <taxon>Bacteria</taxon>
        <taxon>Pseudomonadati</taxon>
        <taxon>Pseudomonadota</taxon>
        <taxon>Betaproteobacteria</taxon>
        <taxon>Burkholderiales</taxon>
        <taxon>Tepidicella</taxon>
    </lineage>
</organism>
<evidence type="ECO:0000256" key="10">
    <source>
        <dbReference type="ARBA" id="ARBA00023170"/>
    </source>
</evidence>
<proteinExistence type="inferred from homology"/>
<evidence type="ECO:0000256" key="7">
    <source>
        <dbReference type="ARBA" id="ARBA00023065"/>
    </source>
</evidence>
<dbReference type="Gene3D" id="2.170.130.10">
    <property type="entry name" value="TonB-dependent receptor, plug domain"/>
    <property type="match status" value="1"/>
</dbReference>
<dbReference type="GO" id="GO:0009279">
    <property type="term" value="C:cell outer membrane"/>
    <property type="evidence" value="ECO:0007669"/>
    <property type="project" value="UniProtKB-SubCell"/>
</dbReference>
<evidence type="ECO:0000259" key="16">
    <source>
        <dbReference type="Pfam" id="PF07715"/>
    </source>
</evidence>
<keyword evidence="6" id="KW-0732">Signal</keyword>
<evidence type="ECO:0000256" key="1">
    <source>
        <dbReference type="ARBA" id="ARBA00004571"/>
    </source>
</evidence>
<dbReference type="InterPro" id="IPR000531">
    <property type="entry name" value="Beta-barrel_TonB"/>
</dbReference>
<dbReference type="GO" id="GO:0015889">
    <property type="term" value="P:cobalamin transport"/>
    <property type="evidence" value="ECO:0007669"/>
    <property type="project" value="TreeGrafter"/>
</dbReference>
<evidence type="ECO:0000259" key="15">
    <source>
        <dbReference type="Pfam" id="PF00593"/>
    </source>
</evidence>
<dbReference type="Pfam" id="PF00593">
    <property type="entry name" value="TonB_dep_Rec_b-barrel"/>
    <property type="match status" value="1"/>
</dbReference>
<evidence type="ECO:0000313" key="18">
    <source>
        <dbReference type="Proteomes" id="UP000295510"/>
    </source>
</evidence>
<dbReference type="InterPro" id="IPR036942">
    <property type="entry name" value="Beta-barrel_TonB_sf"/>
</dbReference>
<keyword evidence="7" id="KW-0406">Ion transport</keyword>
<feature type="short sequence motif" description="TonB box" evidence="13">
    <location>
        <begin position="37"/>
        <end position="43"/>
    </location>
</feature>
<keyword evidence="5 12" id="KW-0812">Transmembrane</keyword>
<dbReference type="Gene3D" id="2.40.170.20">
    <property type="entry name" value="TonB-dependent receptor, beta-barrel domain"/>
    <property type="match status" value="1"/>
</dbReference>
<reference evidence="17 18" key="1">
    <citation type="submission" date="2019-03" db="EMBL/GenBank/DDBJ databases">
        <title>Genomic Encyclopedia of Type Strains, Phase IV (KMG-IV): sequencing the most valuable type-strain genomes for metagenomic binning, comparative biology and taxonomic classification.</title>
        <authorList>
            <person name="Goeker M."/>
        </authorList>
    </citation>
    <scope>NUCLEOTIDE SEQUENCE [LARGE SCALE GENOMIC DNA]</scope>
    <source>
        <strain evidence="17 18">DSM 19605</strain>
    </source>
</reference>